<dbReference type="PROSITE" id="PS00113">
    <property type="entry name" value="ADENYLATE_KINASE"/>
    <property type="match status" value="1"/>
</dbReference>
<dbReference type="GO" id="GO:0006139">
    <property type="term" value="P:nucleobase-containing compound metabolic process"/>
    <property type="evidence" value="ECO:0007669"/>
    <property type="project" value="InterPro"/>
</dbReference>
<protein>
    <recommendedName>
        <fullName evidence="7">Adenylate kinase</fullName>
    </recommendedName>
</protein>
<dbReference type="GO" id="GO:0005524">
    <property type="term" value="F:ATP binding"/>
    <property type="evidence" value="ECO:0007669"/>
    <property type="project" value="InterPro"/>
</dbReference>
<keyword evidence="1 4" id="KW-0808">Transferase</keyword>
<dbReference type="InterPro" id="IPR033690">
    <property type="entry name" value="Adenylat_kinase_CS"/>
</dbReference>
<dbReference type="EMBL" id="NPHW01002611">
    <property type="protein sequence ID" value="OXV11087.1"/>
    <property type="molecule type" value="Genomic_DNA"/>
</dbReference>
<dbReference type="OrthoDB" id="442176at2759"/>
<dbReference type="Proteomes" id="UP000243515">
    <property type="component" value="Unassembled WGS sequence"/>
</dbReference>
<dbReference type="PRINTS" id="PR00094">
    <property type="entry name" value="ADENYLTKNASE"/>
</dbReference>
<evidence type="ECO:0000256" key="3">
    <source>
        <dbReference type="ARBA" id="ARBA00022777"/>
    </source>
</evidence>
<evidence type="ECO:0000256" key="2">
    <source>
        <dbReference type="ARBA" id="ARBA00022741"/>
    </source>
</evidence>
<proteinExistence type="inferred from homology"/>
<dbReference type="HAMAP" id="MF_00235">
    <property type="entry name" value="Adenylate_kinase_Adk"/>
    <property type="match status" value="1"/>
</dbReference>
<reference evidence="5 6" key="1">
    <citation type="journal article" date="2015" name="Environ. Microbiol.">
        <title>Metagenome sequence of Elaphomyces granulatus from sporocarp tissue reveals Ascomycota ectomycorrhizal fingerprints of genome expansion and a Proteobacteria-rich microbiome.</title>
        <authorList>
            <person name="Quandt C.A."/>
            <person name="Kohler A."/>
            <person name="Hesse C.N."/>
            <person name="Sharpton T.J."/>
            <person name="Martin F."/>
            <person name="Spatafora J.W."/>
        </authorList>
    </citation>
    <scope>NUCLEOTIDE SEQUENCE [LARGE SCALE GENOMIC DNA]</scope>
    <source>
        <strain evidence="5 6">OSC145934</strain>
    </source>
</reference>
<comment type="caution">
    <text evidence="5">The sequence shown here is derived from an EMBL/GenBank/DDBJ whole genome shotgun (WGS) entry which is preliminary data.</text>
</comment>
<gene>
    <name evidence="5" type="ORF">Egran_01151</name>
</gene>
<evidence type="ECO:0000313" key="5">
    <source>
        <dbReference type="EMBL" id="OXV11087.1"/>
    </source>
</evidence>
<dbReference type="Pfam" id="PF00406">
    <property type="entry name" value="ADK"/>
    <property type="match status" value="1"/>
</dbReference>
<keyword evidence="6" id="KW-1185">Reference proteome</keyword>
<evidence type="ECO:0000256" key="1">
    <source>
        <dbReference type="ARBA" id="ARBA00022679"/>
    </source>
</evidence>
<evidence type="ECO:0000256" key="4">
    <source>
        <dbReference type="RuleBase" id="RU003330"/>
    </source>
</evidence>
<dbReference type="InterPro" id="IPR000850">
    <property type="entry name" value="Adenylat/UMP-CMP_kin"/>
</dbReference>
<keyword evidence="2" id="KW-0547">Nucleotide-binding</keyword>
<dbReference type="InterPro" id="IPR027417">
    <property type="entry name" value="P-loop_NTPase"/>
</dbReference>
<dbReference type="CDD" id="cd01428">
    <property type="entry name" value="ADK"/>
    <property type="match status" value="1"/>
</dbReference>
<keyword evidence="3 4" id="KW-0418">Kinase</keyword>
<evidence type="ECO:0000313" key="6">
    <source>
        <dbReference type="Proteomes" id="UP000243515"/>
    </source>
</evidence>
<dbReference type="AlphaFoldDB" id="A0A232M4U3"/>
<dbReference type="PANTHER" id="PTHR23359">
    <property type="entry name" value="NUCLEOTIDE KINASE"/>
    <property type="match status" value="1"/>
</dbReference>
<comment type="similarity">
    <text evidence="4">Belongs to the adenylate kinase family.</text>
</comment>
<name>A0A232M4U3_9EURO</name>
<evidence type="ECO:0008006" key="7">
    <source>
        <dbReference type="Google" id="ProtNLM"/>
    </source>
</evidence>
<sequence>MEFAGNGLIFVTGSPGSGKGTLCKKLAAQYEFSHQSVGDMLRQMIASSTASDMISDYIPRGQVLPAEVLFEVIKTSLGELSGKHPFLLDGFPRQLEQATPVEAEFGSPQIVLFFDCPKEIAEERVLARRVGRPGDDRETFRERYKEFTQLNPPILTHYAAQDKLIRVCAGIDTSGDVEASYADLVSALRNICQRMS</sequence>
<dbReference type="Gene3D" id="3.40.50.300">
    <property type="entry name" value="P-loop containing nucleotide triphosphate hydrolases"/>
    <property type="match status" value="1"/>
</dbReference>
<dbReference type="SUPFAM" id="SSF52540">
    <property type="entry name" value="P-loop containing nucleoside triphosphate hydrolases"/>
    <property type="match status" value="1"/>
</dbReference>
<accession>A0A232M4U3</accession>
<organism evidence="5 6">
    <name type="scientific">Elaphomyces granulatus</name>
    <dbReference type="NCBI Taxonomy" id="519963"/>
    <lineage>
        <taxon>Eukaryota</taxon>
        <taxon>Fungi</taxon>
        <taxon>Dikarya</taxon>
        <taxon>Ascomycota</taxon>
        <taxon>Pezizomycotina</taxon>
        <taxon>Eurotiomycetes</taxon>
        <taxon>Eurotiomycetidae</taxon>
        <taxon>Eurotiales</taxon>
        <taxon>Elaphomycetaceae</taxon>
        <taxon>Elaphomyces</taxon>
    </lineage>
</organism>
<dbReference type="GO" id="GO:0019205">
    <property type="term" value="F:nucleobase-containing compound kinase activity"/>
    <property type="evidence" value="ECO:0007669"/>
    <property type="project" value="InterPro"/>
</dbReference>